<keyword evidence="3" id="KW-1133">Transmembrane helix</keyword>
<keyword evidence="3" id="KW-0472">Membrane</keyword>
<dbReference type="InterPro" id="IPR016785">
    <property type="entry name" value="ComGD"/>
</dbReference>
<dbReference type="SUPFAM" id="SSF54523">
    <property type="entry name" value="Pili subunits"/>
    <property type="match status" value="1"/>
</dbReference>
<comment type="caution">
    <text evidence="4">The sequence shown here is derived from an EMBL/GenBank/DDBJ whole genome shotgun (WGS) entry which is preliminary data.</text>
</comment>
<evidence type="ECO:0000313" key="5">
    <source>
        <dbReference type="Proteomes" id="UP000564536"/>
    </source>
</evidence>
<dbReference type="GO" id="GO:0009986">
    <property type="term" value="C:cell surface"/>
    <property type="evidence" value="ECO:0007669"/>
    <property type="project" value="UniProtKB-SubCell"/>
</dbReference>
<evidence type="ECO:0000256" key="2">
    <source>
        <dbReference type="ARBA" id="ARBA00023287"/>
    </source>
</evidence>
<dbReference type="AlphaFoldDB" id="A0A841Z4B7"/>
<dbReference type="PIRSF" id="PIRSF021292">
    <property type="entry name" value="Competence_ComGD"/>
    <property type="match status" value="1"/>
</dbReference>
<accession>A0A841Z4B7</accession>
<evidence type="ECO:0000256" key="1">
    <source>
        <dbReference type="ARBA" id="ARBA00004241"/>
    </source>
</evidence>
<organism evidence="4 5">
    <name type="scientific">Listeria weihenstephanensis</name>
    <dbReference type="NCBI Taxonomy" id="1006155"/>
    <lineage>
        <taxon>Bacteria</taxon>
        <taxon>Bacillati</taxon>
        <taxon>Bacillota</taxon>
        <taxon>Bacilli</taxon>
        <taxon>Bacillales</taxon>
        <taxon>Listeriaceae</taxon>
        <taxon>Listeria</taxon>
    </lineage>
</organism>
<keyword evidence="2" id="KW-0178">Competence</keyword>
<proteinExistence type="predicted"/>
<gene>
    <name evidence="4" type="ORF">HB943_05715</name>
</gene>
<comment type="subcellular location">
    <subcellularLocation>
        <location evidence="1">Cell surface</location>
    </subcellularLocation>
</comment>
<dbReference type="NCBIfam" id="TIGR02532">
    <property type="entry name" value="IV_pilin_GFxxxE"/>
    <property type="match status" value="1"/>
</dbReference>
<dbReference type="InterPro" id="IPR012902">
    <property type="entry name" value="N_methyl_site"/>
</dbReference>
<dbReference type="RefSeq" id="WP_036062380.1">
    <property type="nucleotide sequence ID" value="NZ_CP011102.1"/>
</dbReference>
<evidence type="ECO:0000256" key="3">
    <source>
        <dbReference type="SAM" id="Phobius"/>
    </source>
</evidence>
<dbReference type="EMBL" id="JAARRL010000006">
    <property type="protein sequence ID" value="MBC1500095.1"/>
    <property type="molecule type" value="Genomic_DNA"/>
</dbReference>
<dbReference type="Proteomes" id="UP000564536">
    <property type="component" value="Unassembled WGS sequence"/>
</dbReference>
<dbReference type="InterPro" id="IPR045584">
    <property type="entry name" value="Pilin-like"/>
</dbReference>
<evidence type="ECO:0000313" key="4">
    <source>
        <dbReference type="EMBL" id="MBC1500095.1"/>
    </source>
</evidence>
<protein>
    <submittedName>
        <fullName evidence="4">Prepilin-type N-terminal cleavage/methylation domain-containing protein</fullName>
    </submittedName>
</protein>
<dbReference type="NCBIfam" id="NF040982">
    <property type="entry name" value="ComGD"/>
    <property type="match status" value="1"/>
</dbReference>
<dbReference type="Pfam" id="PF07963">
    <property type="entry name" value="N_methyl"/>
    <property type="match status" value="1"/>
</dbReference>
<sequence>MKKNGFTLIEMLLVLSISLIILSISVFPAGNLIVQMYEKQSLDQLKMDIMQLQAEAITTHQETALTLDGINNSYTGAVANNNILVRKLSTSLHFTEKSEQVFRFSPPFGNISKFKTVIIQGNSKKYALIFQIGKGRFRIEEI</sequence>
<reference evidence="4 5" key="1">
    <citation type="submission" date="2020-03" db="EMBL/GenBank/DDBJ databases">
        <title>Soil Listeria distribution.</title>
        <authorList>
            <person name="Liao J."/>
            <person name="Wiedmann M."/>
        </authorList>
    </citation>
    <scope>NUCLEOTIDE SEQUENCE [LARGE SCALE GENOMIC DNA]</scope>
    <source>
        <strain evidence="4 5">FSL L7-1523</strain>
    </source>
</reference>
<dbReference type="GO" id="GO:0030420">
    <property type="term" value="P:establishment of competence for transformation"/>
    <property type="evidence" value="ECO:0007669"/>
    <property type="project" value="UniProtKB-KW"/>
</dbReference>
<name>A0A841Z4B7_9LIST</name>
<feature type="transmembrane region" description="Helical" evidence="3">
    <location>
        <begin position="12"/>
        <end position="34"/>
    </location>
</feature>
<keyword evidence="3" id="KW-0812">Transmembrane</keyword>